<keyword evidence="1" id="KW-0472">Membrane</keyword>
<reference evidence="2 3" key="1">
    <citation type="submission" date="2020-09" db="EMBL/GenBank/DDBJ databases">
        <title>Paenibacillus sp. strain PR3 16S rRNA gene Genome sequencing and assembly.</title>
        <authorList>
            <person name="Kim J."/>
        </authorList>
    </citation>
    <scope>NUCLEOTIDE SEQUENCE [LARGE SCALE GENOMIC DNA]</scope>
    <source>
        <strain evidence="2 3">PR3</strain>
    </source>
</reference>
<sequence>MYFPLRQLFLRKIISAAIATFLFTLTYAWLEPNPFSSESIHSIGARSHEAFRIINVYMIYAAPAIYLYGVATSLISELIASTVTQRLWLRLTVSTIFHCGFGLILLHISLIAAFFFLIADTIISLKWKKTFSMNLTLASTLLPISLWLLSVAYINMTG</sequence>
<accession>A0ABR8MUM4</accession>
<dbReference type="Proteomes" id="UP000609346">
    <property type="component" value="Unassembled WGS sequence"/>
</dbReference>
<keyword evidence="1" id="KW-0812">Transmembrane</keyword>
<proteinExistence type="predicted"/>
<evidence type="ECO:0000256" key="1">
    <source>
        <dbReference type="SAM" id="Phobius"/>
    </source>
</evidence>
<protein>
    <submittedName>
        <fullName evidence="2">Uncharacterized protein</fullName>
    </submittedName>
</protein>
<gene>
    <name evidence="2" type="ORF">H8B09_12990</name>
</gene>
<dbReference type="EMBL" id="JACXZA010000003">
    <property type="protein sequence ID" value="MBD3919673.1"/>
    <property type="molecule type" value="Genomic_DNA"/>
</dbReference>
<name>A0ABR8MUM4_9BACL</name>
<evidence type="ECO:0000313" key="3">
    <source>
        <dbReference type="Proteomes" id="UP000609346"/>
    </source>
</evidence>
<comment type="caution">
    <text evidence="2">The sequence shown here is derived from an EMBL/GenBank/DDBJ whole genome shotgun (WGS) entry which is preliminary data.</text>
</comment>
<evidence type="ECO:0000313" key="2">
    <source>
        <dbReference type="EMBL" id="MBD3919673.1"/>
    </source>
</evidence>
<feature type="transmembrane region" description="Helical" evidence="1">
    <location>
        <begin position="51"/>
        <end position="75"/>
    </location>
</feature>
<feature type="transmembrane region" description="Helical" evidence="1">
    <location>
        <begin position="12"/>
        <end position="30"/>
    </location>
</feature>
<feature type="transmembrane region" description="Helical" evidence="1">
    <location>
        <begin position="95"/>
        <end position="119"/>
    </location>
</feature>
<keyword evidence="1" id="KW-1133">Transmembrane helix</keyword>
<keyword evidence="3" id="KW-1185">Reference proteome</keyword>
<organism evidence="2 3">
    <name type="scientific">Paenibacillus terricola</name>
    <dbReference type="NCBI Taxonomy" id="2763503"/>
    <lineage>
        <taxon>Bacteria</taxon>
        <taxon>Bacillati</taxon>
        <taxon>Bacillota</taxon>
        <taxon>Bacilli</taxon>
        <taxon>Bacillales</taxon>
        <taxon>Paenibacillaceae</taxon>
        <taxon>Paenibacillus</taxon>
    </lineage>
</organism>
<dbReference type="RefSeq" id="WP_191203972.1">
    <property type="nucleotide sequence ID" value="NZ_JACXZA010000003.1"/>
</dbReference>
<feature type="transmembrane region" description="Helical" evidence="1">
    <location>
        <begin position="131"/>
        <end position="154"/>
    </location>
</feature>